<dbReference type="GO" id="GO:0005739">
    <property type="term" value="C:mitochondrion"/>
    <property type="evidence" value="ECO:0007669"/>
    <property type="project" value="UniProtKB-SubCell"/>
</dbReference>
<dbReference type="GO" id="GO:0042030">
    <property type="term" value="F:ATPase inhibitor activity"/>
    <property type="evidence" value="ECO:0007669"/>
    <property type="project" value="InterPro"/>
</dbReference>
<name>A0A093URW9_TALMA</name>
<dbReference type="SUPFAM" id="SSF64602">
    <property type="entry name" value="F1 ATPase inhibitor, IF1, C-terminal domain"/>
    <property type="match status" value="1"/>
</dbReference>
<dbReference type="AlphaFoldDB" id="A0A093URW9"/>
<keyword evidence="5" id="KW-0496">Mitochondrion</keyword>
<dbReference type="InterPro" id="IPR007648">
    <property type="entry name" value="ATPase_inhibitor_mt"/>
</dbReference>
<comment type="similarity">
    <text evidence="2 6">Belongs to the ATPase inhibitor family.</text>
</comment>
<evidence type="ECO:0000256" key="1">
    <source>
        <dbReference type="ARBA" id="ARBA00004173"/>
    </source>
</evidence>
<evidence type="ECO:0000256" key="5">
    <source>
        <dbReference type="ARBA" id="ARBA00023128"/>
    </source>
</evidence>
<comment type="subcellular location">
    <subcellularLocation>
        <location evidence="1">Mitochondrion</location>
    </subcellularLocation>
</comment>
<gene>
    <name evidence="8" type="ORF">GQ26_0420750</name>
</gene>
<feature type="region of interest" description="Disordered" evidence="7">
    <location>
        <begin position="103"/>
        <end position="125"/>
    </location>
</feature>
<dbReference type="PANTHER" id="PTHR48417">
    <property type="entry name" value="ATP SYNTHASE F1 SUBUNIT EPSILON"/>
    <property type="match status" value="1"/>
</dbReference>
<protein>
    <recommendedName>
        <fullName evidence="6">ATPase inhibitor, mitochondrial</fullName>
    </recommendedName>
</protein>
<evidence type="ECO:0000256" key="4">
    <source>
        <dbReference type="ARBA" id="ARBA00023054"/>
    </source>
</evidence>
<proteinExistence type="inferred from homology"/>
<evidence type="ECO:0000256" key="3">
    <source>
        <dbReference type="ARBA" id="ARBA00022946"/>
    </source>
</evidence>
<organism evidence="8">
    <name type="scientific">Talaromyces marneffei PM1</name>
    <dbReference type="NCBI Taxonomy" id="1077442"/>
    <lineage>
        <taxon>Eukaryota</taxon>
        <taxon>Fungi</taxon>
        <taxon>Dikarya</taxon>
        <taxon>Ascomycota</taxon>
        <taxon>Pezizomycotina</taxon>
        <taxon>Eurotiomycetes</taxon>
        <taxon>Eurotiomycetidae</taxon>
        <taxon>Eurotiales</taxon>
        <taxon>Trichocomaceae</taxon>
        <taxon>Talaromyces</taxon>
        <taxon>Talaromyces sect. Talaromyces</taxon>
    </lineage>
</organism>
<keyword evidence="3" id="KW-0809">Transit peptide</keyword>
<dbReference type="Pfam" id="PF04568">
    <property type="entry name" value="IATP"/>
    <property type="match status" value="1"/>
</dbReference>
<evidence type="ECO:0000313" key="8">
    <source>
        <dbReference type="EMBL" id="KFX42680.1"/>
    </source>
</evidence>
<dbReference type="eggNOG" id="ENOG502SCJG">
    <property type="taxonomic scope" value="Eukaryota"/>
</dbReference>
<sequence length="125" mass="13908">MALCASGEEKQFLFQSHSSTSSSLTMFRNAVARPLLRANQRLVATRSFSVASVRMGAGDTGAPRGAAAADSFTKREAAQENLYVREKELEKLKELKSKLKEQRKHLDELDKHIDQLTKEQGGEQN</sequence>
<evidence type="ECO:0000256" key="6">
    <source>
        <dbReference type="RuleBase" id="RU368087"/>
    </source>
</evidence>
<evidence type="ECO:0000256" key="7">
    <source>
        <dbReference type="SAM" id="MobiDB-lite"/>
    </source>
</evidence>
<keyword evidence="4" id="KW-0175">Coiled coil</keyword>
<accession>A0A093URW9</accession>
<reference evidence="8" key="1">
    <citation type="journal article" date="2014" name="PLoS Genet.">
        <title>Signature Gene Expression Reveals Novel Clues to the Molecular Mechanisms of Dimorphic Transition in Penicillium marneffei.</title>
        <authorList>
            <person name="Yang E."/>
            <person name="Wang G."/>
            <person name="Cai J."/>
            <person name="Woo P.C."/>
            <person name="Lau S.K."/>
            <person name="Yuen K.-Y."/>
            <person name="Chow W.-N."/>
            <person name="Lin X."/>
        </authorList>
    </citation>
    <scope>NUCLEOTIDE SEQUENCE [LARGE SCALE GENOMIC DNA]</scope>
    <source>
        <strain evidence="8">PM1</strain>
    </source>
</reference>
<dbReference type="HOGENOM" id="CLU_145563_0_0_1"/>
<dbReference type="PANTHER" id="PTHR48417:SF1">
    <property type="entry name" value="ATP SYNTHASE F1 SUBUNIT EPSILON"/>
    <property type="match status" value="1"/>
</dbReference>
<comment type="caution">
    <text evidence="8">The sequence shown here is derived from an EMBL/GenBank/DDBJ whole genome shotgun (WGS) entry which is preliminary data.</text>
</comment>
<dbReference type="EMBL" id="JPOX01000042">
    <property type="protein sequence ID" value="KFX42680.1"/>
    <property type="molecule type" value="Genomic_DNA"/>
</dbReference>
<dbReference type="Gene3D" id="1.20.5.500">
    <property type="entry name" value="Single helix bin"/>
    <property type="match status" value="1"/>
</dbReference>
<comment type="function">
    <text evidence="6">Inhibits the enzyme activity of ATPase.</text>
</comment>
<evidence type="ECO:0000256" key="2">
    <source>
        <dbReference type="ARBA" id="ARBA00010901"/>
    </source>
</evidence>